<evidence type="ECO:0000259" key="10">
    <source>
        <dbReference type="Pfam" id="PF05649"/>
    </source>
</evidence>
<dbReference type="GO" id="GO:0005886">
    <property type="term" value="C:plasma membrane"/>
    <property type="evidence" value="ECO:0007669"/>
    <property type="project" value="TreeGrafter"/>
</dbReference>
<evidence type="ECO:0000256" key="4">
    <source>
        <dbReference type="ARBA" id="ARBA00022723"/>
    </source>
</evidence>
<accession>A0A494RIF7</accession>
<keyword evidence="8" id="KW-0732">Signal</keyword>
<feature type="signal peptide" evidence="8">
    <location>
        <begin position="1"/>
        <end position="24"/>
    </location>
</feature>
<dbReference type="Gene3D" id="3.40.390.10">
    <property type="entry name" value="Collagenase (Catalytic Domain)"/>
    <property type="match status" value="1"/>
</dbReference>
<evidence type="ECO:0000256" key="8">
    <source>
        <dbReference type="SAM" id="SignalP"/>
    </source>
</evidence>
<dbReference type="InterPro" id="IPR024079">
    <property type="entry name" value="MetalloPept_cat_dom_sf"/>
</dbReference>
<reference evidence="11 12" key="1">
    <citation type="submission" date="2018-10" db="EMBL/GenBank/DDBJ databases">
        <title>Complete genome sequence of Brevundimonas naejangsanensis BRV3.</title>
        <authorList>
            <person name="Berrios L."/>
            <person name="Ely B."/>
        </authorList>
    </citation>
    <scope>NUCLEOTIDE SEQUENCE [LARGE SCALE GENOMIC DNA]</scope>
    <source>
        <strain evidence="11 12">BRV3</strain>
    </source>
</reference>
<keyword evidence="12" id="KW-1185">Reference proteome</keyword>
<feature type="chain" id="PRO_5019796324" evidence="8">
    <location>
        <begin position="25"/>
        <end position="685"/>
    </location>
</feature>
<dbReference type="PANTHER" id="PTHR11733">
    <property type="entry name" value="ZINC METALLOPROTEASE FAMILY M13 NEPRILYSIN-RELATED"/>
    <property type="match status" value="1"/>
</dbReference>
<dbReference type="GO" id="GO:0016485">
    <property type="term" value="P:protein processing"/>
    <property type="evidence" value="ECO:0007669"/>
    <property type="project" value="TreeGrafter"/>
</dbReference>
<feature type="domain" description="Peptidase M13 N-terminal" evidence="10">
    <location>
        <begin position="56"/>
        <end position="429"/>
    </location>
</feature>
<dbReference type="AlphaFoldDB" id="A0A494RIF7"/>
<keyword evidence="4" id="KW-0479">Metal-binding</keyword>
<evidence type="ECO:0000256" key="6">
    <source>
        <dbReference type="ARBA" id="ARBA00022833"/>
    </source>
</evidence>
<dbReference type="Proteomes" id="UP000276984">
    <property type="component" value="Chromosome"/>
</dbReference>
<dbReference type="Gene3D" id="1.10.1380.10">
    <property type="entry name" value="Neutral endopeptidase , domain2"/>
    <property type="match status" value="1"/>
</dbReference>
<keyword evidence="3" id="KW-0645">Protease</keyword>
<keyword evidence="7" id="KW-0482">Metalloprotease</keyword>
<dbReference type="OrthoDB" id="9775677at2"/>
<dbReference type="InterPro" id="IPR018497">
    <property type="entry name" value="Peptidase_M13_C"/>
</dbReference>
<comment type="similarity">
    <text evidence="2">Belongs to the peptidase M13 family.</text>
</comment>
<dbReference type="PROSITE" id="PS51885">
    <property type="entry name" value="NEPRILYSIN"/>
    <property type="match status" value="1"/>
</dbReference>
<dbReference type="PRINTS" id="PR00786">
    <property type="entry name" value="NEPRILYSIN"/>
</dbReference>
<dbReference type="Pfam" id="PF05649">
    <property type="entry name" value="Peptidase_M13_N"/>
    <property type="match status" value="1"/>
</dbReference>
<keyword evidence="6" id="KW-0862">Zinc</keyword>
<dbReference type="GO" id="GO:0046872">
    <property type="term" value="F:metal ion binding"/>
    <property type="evidence" value="ECO:0007669"/>
    <property type="project" value="UniProtKB-KW"/>
</dbReference>
<dbReference type="InterPro" id="IPR042089">
    <property type="entry name" value="Peptidase_M13_dom_2"/>
</dbReference>
<dbReference type="EMBL" id="CP032707">
    <property type="protein sequence ID" value="AYG93744.1"/>
    <property type="molecule type" value="Genomic_DNA"/>
</dbReference>
<dbReference type="Pfam" id="PF01431">
    <property type="entry name" value="Peptidase_M13"/>
    <property type="match status" value="1"/>
</dbReference>
<name>A0A494RIF7_9CAUL</name>
<sequence length="685" mass="75235">MKTRLMGAAGLALALALSAQPTLAQHAHASTAASAETPEIKPWGFDLNGRDLTVKPGDDFNEYANGTYLKITEIPADKARFGPWDTLYENAQSQLKAIIEASAANPVNANAQKVGALYASFMDEARVNQLGAQPLTADLAAIRAVKDHSGMARLMGAGHEGFGGSLFAVDVMEDLKDPNINSAYMGQGALGLPDRDYYLKADFAPQREAYVAYVTRALTAVGWPNPAQAAADIMAFETRVAEKHWTTVERRQIDKLYNPVAAADLGQTAPGFDWPAFLQGARLSDVPTLVLMENTAIPGIAQVFADAPIETLKAWQAFQTVDQASPYLSDAFVDSRFEFRGKVLRGQPENRPRWNRGVVLVDTRLGEVLGQEYVRLHFPASSKTQMEQLVANLGAAMTERLKGLDWMSEPTREQALLKMSKFGVKIGYPETWRSYDGLELTAGDLYGNVERATAFDWAWKRGKIGKPVDPLEWLMTPQTVNAYYHPMRNEIVFPAAILQSPFFDPNADMAVNYGGIGAVIGHEITHGFDDQGRKTDADGVLRDWWTPEDATRFEERAKVLGAIYDAQEPVPGMHINGDLTMGENIADLGGLLIALDAYHRSLNGRPAPVIDGLTGEQRVFLGWAQVWREKTREAALKEQLTTDPHSPGMARAATPPRNIDAWYAAFGVTPDQAEYIAPESRARIW</sequence>
<dbReference type="InterPro" id="IPR000718">
    <property type="entry name" value="Peptidase_M13"/>
</dbReference>
<evidence type="ECO:0000256" key="1">
    <source>
        <dbReference type="ARBA" id="ARBA00001947"/>
    </source>
</evidence>
<evidence type="ECO:0000256" key="5">
    <source>
        <dbReference type="ARBA" id="ARBA00022801"/>
    </source>
</evidence>
<feature type="domain" description="Peptidase M13 C-terminal" evidence="9">
    <location>
        <begin position="481"/>
        <end position="680"/>
    </location>
</feature>
<evidence type="ECO:0000256" key="3">
    <source>
        <dbReference type="ARBA" id="ARBA00022670"/>
    </source>
</evidence>
<keyword evidence="5" id="KW-0378">Hydrolase</keyword>
<evidence type="ECO:0000256" key="2">
    <source>
        <dbReference type="ARBA" id="ARBA00007357"/>
    </source>
</evidence>
<evidence type="ECO:0000256" key="7">
    <source>
        <dbReference type="ARBA" id="ARBA00023049"/>
    </source>
</evidence>
<dbReference type="GO" id="GO:0004222">
    <property type="term" value="F:metalloendopeptidase activity"/>
    <property type="evidence" value="ECO:0007669"/>
    <property type="project" value="InterPro"/>
</dbReference>
<protein>
    <submittedName>
        <fullName evidence="11">M13 family peptidase</fullName>
    </submittedName>
</protein>
<evidence type="ECO:0000259" key="9">
    <source>
        <dbReference type="Pfam" id="PF01431"/>
    </source>
</evidence>
<dbReference type="RefSeq" id="WP_121480906.1">
    <property type="nucleotide sequence ID" value="NZ_CP032707.1"/>
</dbReference>
<comment type="cofactor">
    <cofactor evidence="1">
        <name>Zn(2+)</name>
        <dbReference type="ChEBI" id="CHEBI:29105"/>
    </cofactor>
</comment>
<gene>
    <name evidence="11" type="ORF">D8I30_00040</name>
</gene>
<dbReference type="SUPFAM" id="SSF55486">
    <property type="entry name" value="Metalloproteases ('zincins'), catalytic domain"/>
    <property type="match status" value="1"/>
</dbReference>
<dbReference type="CDD" id="cd08662">
    <property type="entry name" value="M13"/>
    <property type="match status" value="1"/>
</dbReference>
<proteinExistence type="inferred from homology"/>
<dbReference type="PANTHER" id="PTHR11733:SF167">
    <property type="entry name" value="FI17812P1-RELATED"/>
    <property type="match status" value="1"/>
</dbReference>
<evidence type="ECO:0000313" key="12">
    <source>
        <dbReference type="Proteomes" id="UP000276984"/>
    </source>
</evidence>
<evidence type="ECO:0000313" key="11">
    <source>
        <dbReference type="EMBL" id="AYG93744.1"/>
    </source>
</evidence>
<dbReference type="InterPro" id="IPR008753">
    <property type="entry name" value="Peptidase_M13_N"/>
</dbReference>
<organism evidence="11 12">
    <name type="scientific">Brevundimonas naejangsanensis</name>
    <dbReference type="NCBI Taxonomy" id="588932"/>
    <lineage>
        <taxon>Bacteria</taxon>
        <taxon>Pseudomonadati</taxon>
        <taxon>Pseudomonadota</taxon>
        <taxon>Alphaproteobacteria</taxon>
        <taxon>Caulobacterales</taxon>
        <taxon>Caulobacteraceae</taxon>
        <taxon>Brevundimonas</taxon>
    </lineage>
</organism>